<accession>A0A166BN85</accession>
<dbReference type="Proteomes" id="UP000077755">
    <property type="component" value="Chromosome 3"/>
</dbReference>
<dbReference type="Gramene" id="KZN02656">
    <property type="protein sequence ID" value="KZN02656"/>
    <property type="gene ID" value="DCAR_011410"/>
</dbReference>
<reference evidence="1" key="1">
    <citation type="journal article" date="2016" name="Nat. Genet.">
        <title>A high-quality carrot genome assembly provides new insights into carotenoid accumulation and asterid genome evolution.</title>
        <authorList>
            <person name="Iorizzo M."/>
            <person name="Ellison S."/>
            <person name="Senalik D."/>
            <person name="Zeng P."/>
            <person name="Satapoomin P."/>
            <person name="Huang J."/>
            <person name="Bowman M."/>
            <person name="Iovene M."/>
            <person name="Sanseverino W."/>
            <person name="Cavagnaro P."/>
            <person name="Yildiz M."/>
            <person name="Macko-Podgorni A."/>
            <person name="Moranska E."/>
            <person name="Grzebelus E."/>
            <person name="Grzebelus D."/>
            <person name="Ashrafi H."/>
            <person name="Zheng Z."/>
            <person name="Cheng S."/>
            <person name="Spooner D."/>
            <person name="Van Deynze A."/>
            <person name="Simon P."/>
        </authorList>
    </citation>
    <scope>NUCLEOTIDE SEQUENCE</scope>
    <source>
        <tissue evidence="1">Leaf</tissue>
    </source>
</reference>
<proteinExistence type="predicted"/>
<reference evidence="1" key="2">
    <citation type="submission" date="2022-03" db="EMBL/GenBank/DDBJ databases">
        <title>Draft title - Genomic analysis of global carrot germplasm unveils the trajectory of domestication and the origin of high carotenoid orange carrot.</title>
        <authorList>
            <person name="Iorizzo M."/>
            <person name="Ellison S."/>
            <person name="Senalik D."/>
            <person name="Macko-Podgorni A."/>
            <person name="Grzebelus D."/>
            <person name="Bostan H."/>
            <person name="Rolling W."/>
            <person name="Curaba J."/>
            <person name="Simon P."/>
        </authorList>
    </citation>
    <scope>NUCLEOTIDE SEQUENCE</scope>
    <source>
        <tissue evidence="1">Leaf</tissue>
    </source>
</reference>
<evidence type="ECO:0000313" key="2">
    <source>
        <dbReference type="Proteomes" id="UP000077755"/>
    </source>
</evidence>
<keyword evidence="2" id="KW-1185">Reference proteome</keyword>
<protein>
    <submittedName>
        <fullName evidence="1">Uncharacterized protein</fullName>
    </submittedName>
</protein>
<dbReference type="EMBL" id="CP093345">
    <property type="protein sequence ID" value="WOG93624.1"/>
    <property type="molecule type" value="Genomic_DNA"/>
</dbReference>
<sequence length="78" mass="9318">MSQSQSQIYNTTKKKFLHRIYRIIWFRNYSSLKSMQLPTCPVKHYLLPTIIDLYLQVVDMFMCSAKLWASGPKEMGRR</sequence>
<evidence type="ECO:0000313" key="1">
    <source>
        <dbReference type="EMBL" id="WOG93624.1"/>
    </source>
</evidence>
<dbReference type="AlphaFoldDB" id="A0A166BN85"/>
<gene>
    <name evidence="1" type="ORF">DCAR_0312910</name>
</gene>
<name>A0A166BN85_DAUCS</name>
<organism evidence="1 2">
    <name type="scientific">Daucus carota subsp. sativus</name>
    <name type="common">Carrot</name>
    <dbReference type="NCBI Taxonomy" id="79200"/>
    <lineage>
        <taxon>Eukaryota</taxon>
        <taxon>Viridiplantae</taxon>
        <taxon>Streptophyta</taxon>
        <taxon>Embryophyta</taxon>
        <taxon>Tracheophyta</taxon>
        <taxon>Spermatophyta</taxon>
        <taxon>Magnoliopsida</taxon>
        <taxon>eudicotyledons</taxon>
        <taxon>Gunneridae</taxon>
        <taxon>Pentapetalae</taxon>
        <taxon>asterids</taxon>
        <taxon>campanulids</taxon>
        <taxon>Apiales</taxon>
        <taxon>Apiaceae</taxon>
        <taxon>Apioideae</taxon>
        <taxon>Scandiceae</taxon>
        <taxon>Daucinae</taxon>
        <taxon>Daucus</taxon>
        <taxon>Daucus sect. Daucus</taxon>
    </lineage>
</organism>